<accession>A0A2R6C878</accession>
<protein>
    <submittedName>
        <fullName evidence="1">Uncharacterized protein</fullName>
    </submittedName>
</protein>
<reference evidence="1 2" key="1">
    <citation type="submission" date="2017-04" db="EMBL/GenBank/DDBJ databases">
        <title>Novel microbial lineages endemic to geothermal iron-oxide mats fill important gaps in the evolutionary history of Archaea.</title>
        <authorList>
            <person name="Jay Z.J."/>
            <person name="Beam J.P."/>
            <person name="Dlakic M."/>
            <person name="Rusch D.B."/>
            <person name="Kozubal M.A."/>
            <person name="Inskeep W.P."/>
        </authorList>
    </citation>
    <scope>NUCLEOTIDE SEQUENCE [LARGE SCALE GENOMIC DNA]</scope>
    <source>
        <strain evidence="1">BE_D</strain>
    </source>
</reference>
<dbReference type="AlphaFoldDB" id="A0A2R6C878"/>
<organism evidence="1 2">
    <name type="scientific">Candidatus Marsarchaeota G2 archaeon BE_D</name>
    <dbReference type="NCBI Taxonomy" id="1978158"/>
    <lineage>
        <taxon>Archaea</taxon>
        <taxon>Candidatus Marsarchaeota</taxon>
        <taxon>Candidatus Marsarchaeota group 2</taxon>
    </lineage>
</organism>
<gene>
    <name evidence="1" type="ORF">B9Q04_12945</name>
</gene>
<dbReference type="Proteomes" id="UP000242015">
    <property type="component" value="Unassembled WGS sequence"/>
</dbReference>
<evidence type="ECO:0000313" key="1">
    <source>
        <dbReference type="EMBL" id="PSO07048.1"/>
    </source>
</evidence>
<dbReference type="EMBL" id="NEXF01000337">
    <property type="protein sequence ID" value="PSO07048.1"/>
    <property type="molecule type" value="Genomic_DNA"/>
</dbReference>
<comment type="caution">
    <text evidence="1">The sequence shown here is derived from an EMBL/GenBank/DDBJ whole genome shotgun (WGS) entry which is preliminary data.</text>
</comment>
<name>A0A2R6C878_9ARCH</name>
<proteinExistence type="predicted"/>
<evidence type="ECO:0000313" key="2">
    <source>
        <dbReference type="Proteomes" id="UP000242015"/>
    </source>
</evidence>
<sequence length="78" mass="8743">MQGSIGHQQYRVDQVIVYRSTNQLLYYELIVHRIVDVNVNATDGIVGYITKGDNNPVADNAAGYEPPQVYLQTGFLVE</sequence>